<reference evidence="6 7" key="1">
    <citation type="journal article" date="2015" name="Int. J. Syst. Evol. Microbiol.">
        <title>Hyunsoonleella pacifica sp. nov., isolated from seawater of South Pacific Gyre.</title>
        <authorList>
            <person name="Gao X."/>
            <person name="Zhang Z."/>
            <person name="Dai X."/>
            <person name="Zhang X.H."/>
        </authorList>
    </citation>
    <scope>NUCLEOTIDE SEQUENCE [LARGE SCALE GENOMIC DNA]</scope>
    <source>
        <strain evidence="6 7">SW033</strain>
    </source>
</reference>
<keyword evidence="6" id="KW-0540">Nuclease</keyword>
<evidence type="ECO:0000256" key="1">
    <source>
        <dbReference type="ARBA" id="ARBA00010923"/>
    </source>
</evidence>
<dbReference type="Pfam" id="PF01420">
    <property type="entry name" value="Methylase_S"/>
    <property type="match status" value="2"/>
</dbReference>
<dbReference type="Proteomes" id="UP000292372">
    <property type="component" value="Unassembled WGS sequence"/>
</dbReference>
<dbReference type="SUPFAM" id="SSF116734">
    <property type="entry name" value="DNA methylase specificity domain"/>
    <property type="match status" value="2"/>
</dbReference>
<dbReference type="PANTHER" id="PTHR30408:SF12">
    <property type="entry name" value="TYPE I RESTRICTION ENZYME MJAVIII SPECIFICITY SUBUNIT"/>
    <property type="match status" value="1"/>
</dbReference>
<evidence type="ECO:0000259" key="5">
    <source>
        <dbReference type="Pfam" id="PF01420"/>
    </source>
</evidence>
<evidence type="ECO:0000313" key="6">
    <source>
        <dbReference type="EMBL" id="TBN17385.1"/>
    </source>
</evidence>
<dbReference type="OrthoDB" id="667970at2"/>
<feature type="coiled-coil region" evidence="4">
    <location>
        <begin position="169"/>
        <end position="196"/>
    </location>
</feature>
<gene>
    <name evidence="6" type="ORF">EYD46_03450</name>
</gene>
<evidence type="ECO:0000313" key="7">
    <source>
        <dbReference type="Proteomes" id="UP000292372"/>
    </source>
</evidence>
<dbReference type="Gene3D" id="1.10.287.1120">
    <property type="entry name" value="Bipartite methylase S protein"/>
    <property type="match status" value="1"/>
</dbReference>
<dbReference type="InterPro" id="IPR052021">
    <property type="entry name" value="Type-I_RS_S_subunit"/>
</dbReference>
<comment type="similarity">
    <text evidence="1">Belongs to the type-I restriction system S methylase family.</text>
</comment>
<keyword evidence="4" id="KW-0175">Coiled coil</keyword>
<sequence>MSEVKQVPKLRFKEFLDEWKVNPFKNLVKISQGLQISISDRLTQQEKGSLFYITNEFLREKSEKKYFIKDAPKSVICDEDDILMTRTGNTGKVVTNVEGAFHNNFFKIAYPKNINKNFLVNYLNLYKTQNRILRLAGTSTIPDLNHSDFYKINFVFPTFEEQQKIAKFLSSVDKKIEQLQQKKSGLEQYKKGVMQQLFSQKLRFKDDSGNDYPEWDKKKLGEVLKIGSGKDYKHLREGEIPVYGTGGLMTYVNDFLFDGESVGIGRKGTIDKPVFLKGKFWTVDTLFYTHSFNEVLPKFIYFLFLLINWKKYNEASGVPSLSKATIENIDVSIPSIQEQTKIANFLSAIDAKIQLVTTQIEQTQQFKKGLLQQMFM</sequence>
<dbReference type="InterPro" id="IPR044946">
    <property type="entry name" value="Restrct_endonuc_typeI_TRD_sf"/>
</dbReference>
<evidence type="ECO:0000256" key="2">
    <source>
        <dbReference type="ARBA" id="ARBA00022747"/>
    </source>
</evidence>
<dbReference type="PANTHER" id="PTHR30408">
    <property type="entry name" value="TYPE-1 RESTRICTION ENZYME ECOKI SPECIFICITY PROTEIN"/>
    <property type="match status" value="1"/>
</dbReference>
<evidence type="ECO:0000256" key="4">
    <source>
        <dbReference type="SAM" id="Coils"/>
    </source>
</evidence>
<keyword evidence="6" id="KW-0255">Endonuclease</keyword>
<dbReference type="CDD" id="cd17288">
    <property type="entry name" value="RMtype1_S_LlaAI06ORF1089P_TRD1-CR1_like"/>
    <property type="match status" value="1"/>
</dbReference>
<keyword evidence="3" id="KW-0238">DNA-binding</keyword>
<proteinExistence type="inferred from homology"/>
<name>A0A4Q9FPJ3_9FLAO</name>
<dbReference type="GO" id="GO:0003677">
    <property type="term" value="F:DNA binding"/>
    <property type="evidence" value="ECO:0007669"/>
    <property type="project" value="UniProtKB-KW"/>
</dbReference>
<dbReference type="AlphaFoldDB" id="A0A4Q9FPJ3"/>
<feature type="domain" description="Type I restriction modification DNA specificity" evidence="5">
    <location>
        <begin position="214"/>
        <end position="362"/>
    </location>
</feature>
<dbReference type="GO" id="GO:0004519">
    <property type="term" value="F:endonuclease activity"/>
    <property type="evidence" value="ECO:0007669"/>
    <property type="project" value="UniProtKB-KW"/>
</dbReference>
<keyword evidence="2" id="KW-0680">Restriction system</keyword>
<dbReference type="EMBL" id="SIRS01000002">
    <property type="protein sequence ID" value="TBN17385.1"/>
    <property type="molecule type" value="Genomic_DNA"/>
</dbReference>
<organism evidence="6 7">
    <name type="scientific">Hyunsoonleella pacifica</name>
    <dbReference type="NCBI Taxonomy" id="1080224"/>
    <lineage>
        <taxon>Bacteria</taxon>
        <taxon>Pseudomonadati</taxon>
        <taxon>Bacteroidota</taxon>
        <taxon>Flavobacteriia</taxon>
        <taxon>Flavobacteriales</taxon>
        <taxon>Flavobacteriaceae</taxon>
    </lineage>
</organism>
<accession>A0A4Q9FPJ3</accession>
<dbReference type="InterPro" id="IPR000055">
    <property type="entry name" value="Restrct_endonuc_typeI_TRD"/>
</dbReference>
<keyword evidence="6" id="KW-0378">Hydrolase</keyword>
<dbReference type="RefSeq" id="WP_130935677.1">
    <property type="nucleotide sequence ID" value="NZ_BMEE01000001.1"/>
</dbReference>
<feature type="domain" description="Type I restriction modification DNA specificity" evidence="5">
    <location>
        <begin position="17"/>
        <end position="188"/>
    </location>
</feature>
<comment type="caution">
    <text evidence="6">The sequence shown here is derived from an EMBL/GenBank/DDBJ whole genome shotgun (WGS) entry which is preliminary data.</text>
</comment>
<dbReference type="GO" id="GO:0009307">
    <property type="term" value="P:DNA restriction-modification system"/>
    <property type="evidence" value="ECO:0007669"/>
    <property type="project" value="UniProtKB-KW"/>
</dbReference>
<evidence type="ECO:0000256" key="3">
    <source>
        <dbReference type="ARBA" id="ARBA00023125"/>
    </source>
</evidence>
<keyword evidence="7" id="KW-1185">Reference proteome</keyword>
<dbReference type="Gene3D" id="3.90.220.20">
    <property type="entry name" value="DNA methylase specificity domains"/>
    <property type="match status" value="2"/>
</dbReference>
<protein>
    <submittedName>
        <fullName evidence="6">Restriction endonuclease subunit S</fullName>
    </submittedName>
</protein>
<dbReference type="CDD" id="cd17263">
    <property type="entry name" value="RMtype1_S_AbaB8300I-TRD1-CR1_like"/>
    <property type="match status" value="1"/>
</dbReference>